<dbReference type="PANTHER" id="PTHR47099">
    <property type="entry name" value="METHYLCOBAMIDE:COM METHYLTRANSFERASE MTBA"/>
    <property type="match status" value="1"/>
</dbReference>
<organism evidence="2 3">
    <name type="scientific">Aerophobetes bacterium</name>
    <dbReference type="NCBI Taxonomy" id="2030807"/>
    <lineage>
        <taxon>Bacteria</taxon>
        <taxon>Candidatus Aerophobota</taxon>
    </lineage>
</organism>
<protein>
    <recommendedName>
        <fullName evidence="1">Uroporphyrinogen decarboxylase (URO-D) domain-containing protein</fullName>
    </recommendedName>
</protein>
<dbReference type="AlphaFoldDB" id="A0A497E229"/>
<feature type="domain" description="Uroporphyrinogen decarboxylase (URO-D)" evidence="1">
    <location>
        <begin position="177"/>
        <end position="364"/>
    </location>
</feature>
<accession>A0A497E229</accession>
<gene>
    <name evidence="2" type="ORF">DRJ00_07455</name>
</gene>
<evidence type="ECO:0000313" key="3">
    <source>
        <dbReference type="Proteomes" id="UP000279422"/>
    </source>
</evidence>
<dbReference type="EMBL" id="QMPZ01000138">
    <property type="protein sequence ID" value="RLE07812.1"/>
    <property type="molecule type" value="Genomic_DNA"/>
</dbReference>
<dbReference type="InterPro" id="IPR052024">
    <property type="entry name" value="Methanogen_methyltrans"/>
</dbReference>
<dbReference type="SUPFAM" id="SSF51726">
    <property type="entry name" value="UROD/MetE-like"/>
    <property type="match status" value="1"/>
</dbReference>
<dbReference type="GO" id="GO:0006779">
    <property type="term" value="P:porphyrin-containing compound biosynthetic process"/>
    <property type="evidence" value="ECO:0007669"/>
    <property type="project" value="InterPro"/>
</dbReference>
<sequence>MNDRERYLATMSFQHADRYPYYELGIWGQTYERWLREGLKEEELQGDWFRGEVKFAHLDKREFIKLDMGPIPGFEKTIEETDRYIIFIDRWGQKHRGLKEGTARGTRLSMDTYMDFFVKNRSDFLEMKKHFDPYEPTRYPQNWNELKKKWQNRDYPLYLTENCGFGGLYWNLRQMFGTENLSYAFFDQASLIHEILDFMVEFFIKTTEKALKEVEVDAFIFNEDFAYKSGPLISPKIYREFFLPRHREIVEFLRKHGVKVIELDSDGNTEDLIPLLIEAGINCHFPLEAAAGMDPVKIRKKYGKNLALMGGIDKRELAKDKKAIEKEVRRKILPMLKEGGYIPTVDHTVPPDVPLENFLYYLELKRKLVEGY</sequence>
<dbReference type="Pfam" id="PF01208">
    <property type="entry name" value="URO-D"/>
    <property type="match status" value="1"/>
</dbReference>
<dbReference type="InterPro" id="IPR038071">
    <property type="entry name" value="UROD/MetE-like_sf"/>
</dbReference>
<dbReference type="Proteomes" id="UP000279422">
    <property type="component" value="Unassembled WGS sequence"/>
</dbReference>
<proteinExistence type="predicted"/>
<comment type="caution">
    <text evidence="2">The sequence shown here is derived from an EMBL/GenBank/DDBJ whole genome shotgun (WGS) entry which is preliminary data.</text>
</comment>
<reference evidence="2 3" key="1">
    <citation type="submission" date="2018-06" db="EMBL/GenBank/DDBJ databases">
        <title>Extensive metabolic versatility and redundancy in microbially diverse, dynamic hydrothermal sediments.</title>
        <authorList>
            <person name="Dombrowski N."/>
            <person name="Teske A."/>
            <person name="Baker B.J."/>
        </authorList>
    </citation>
    <scope>NUCLEOTIDE SEQUENCE [LARGE SCALE GENOMIC DNA]</scope>
    <source>
        <strain evidence="2">B47_G16</strain>
    </source>
</reference>
<evidence type="ECO:0000313" key="2">
    <source>
        <dbReference type="EMBL" id="RLE07812.1"/>
    </source>
</evidence>
<dbReference type="Gene3D" id="3.20.20.210">
    <property type="match status" value="1"/>
</dbReference>
<dbReference type="GO" id="GO:0004853">
    <property type="term" value="F:uroporphyrinogen decarboxylase activity"/>
    <property type="evidence" value="ECO:0007669"/>
    <property type="project" value="InterPro"/>
</dbReference>
<dbReference type="InterPro" id="IPR000257">
    <property type="entry name" value="Uroporphyrinogen_deCOase"/>
</dbReference>
<name>A0A497E229_UNCAE</name>
<dbReference type="PANTHER" id="PTHR47099:SF1">
    <property type="entry name" value="METHYLCOBAMIDE:COM METHYLTRANSFERASE MTBA"/>
    <property type="match status" value="1"/>
</dbReference>
<evidence type="ECO:0000259" key="1">
    <source>
        <dbReference type="Pfam" id="PF01208"/>
    </source>
</evidence>